<keyword evidence="8 12" id="KW-0460">Magnesium</keyword>
<dbReference type="InterPro" id="IPR029060">
    <property type="entry name" value="PIN-like_dom_sf"/>
</dbReference>
<evidence type="ECO:0000256" key="12">
    <source>
        <dbReference type="HAMAP-Rule" id="MF_00614"/>
    </source>
</evidence>
<feature type="region of interest" description="Interaction with PCNA" evidence="12">
    <location>
        <begin position="330"/>
        <end position="338"/>
    </location>
</feature>
<dbReference type="STRING" id="523844.MSTHT_1517"/>
<evidence type="ECO:0000256" key="6">
    <source>
        <dbReference type="ARBA" id="ARBA00022801"/>
    </source>
</evidence>
<feature type="region of interest" description="N-domain" evidence="12">
    <location>
        <begin position="1"/>
        <end position="98"/>
    </location>
</feature>
<dbReference type="PROSITE" id="PS00841">
    <property type="entry name" value="XPG_1"/>
    <property type="match status" value="1"/>
</dbReference>
<evidence type="ECO:0000313" key="16">
    <source>
        <dbReference type="Proteomes" id="UP000066529"/>
    </source>
</evidence>
<dbReference type="GO" id="GO:0008409">
    <property type="term" value="F:5'-3' exonuclease activity"/>
    <property type="evidence" value="ECO:0007669"/>
    <property type="project" value="UniProtKB-UniRule"/>
</dbReference>
<dbReference type="Pfam" id="PF00752">
    <property type="entry name" value="XPG_N"/>
    <property type="match status" value="1"/>
</dbReference>
<feature type="binding site" evidence="12">
    <location>
        <position position="173"/>
    </location>
    <ligand>
        <name>Mg(2+)</name>
        <dbReference type="ChEBI" id="CHEBI:18420"/>
        <label>2</label>
    </ligand>
</feature>
<dbReference type="InterPro" id="IPR006086">
    <property type="entry name" value="XPG-I_dom"/>
</dbReference>
<dbReference type="InterPro" id="IPR008918">
    <property type="entry name" value="HhH2"/>
</dbReference>
<feature type="domain" description="XPG-I" evidence="13">
    <location>
        <begin position="140"/>
        <end position="221"/>
    </location>
</feature>
<dbReference type="InterPro" id="IPR019974">
    <property type="entry name" value="XPG_CS"/>
</dbReference>
<comment type="subunit">
    <text evidence="11 12">Interacts with PCNA. PCNA stimulates the nuclease activity without altering cleavage specificity.</text>
</comment>
<dbReference type="SMART" id="SM00484">
    <property type="entry name" value="XPGI"/>
    <property type="match status" value="1"/>
</dbReference>
<keyword evidence="6 12" id="KW-0378">Hydrolase</keyword>
<dbReference type="FunFam" id="1.10.150.20:FF:000087">
    <property type="entry name" value="Flap endonuclease 1"/>
    <property type="match status" value="1"/>
</dbReference>
<feature type="binding site" evidence="12">
    <location>
        <position position="152"/>
    </location>
    <ligand>
        <name>Mg(2+)</name>
        <dbReference type="ChEBI" id="CHEBI:18420"/>
        <label>1</label>
    </ligand>
</feature>
<organism evidence="15 16">
    <name type="scientific">Methanosarcina thermophila (strain ATCC 43570 / DSM 1825 / OCM 12 / VKM B-1830 / TM-1)</name>
    <dbReference type="NCBI Taxonomy" id="523844"/>
    <lineage>
        <taxon>Archaea</taxon>
        <taxon>Methanobacteriati</taxon>
        <taxon>Methanobacteriota</taxon>
        <taxon>Stenosarchaea group</taxon>
        <taxon>Methanomicrobia</taxon>
        <taxon>Methanosarcinales</taxon>
        <taxon>Methanosarcinaceae</taxon>
        <taxon>Methanosarcina</taxon>
    </lineage>
</organism>
<dbReference type="InterPro" id="IPR019973">
    <property type="entry name" value="Flap_endonuc_arc"/>
</dbReference>
<dbReference type="CDD" id="cd09903">
    <property type="entry name" value="H3TH_FEN1-Arc"/>
    <property type="match status" value="1"/>
</dbReference>
<sequence length="338" mass="37852">MGTDIGDLLQKRKAKLSDFANQVVAIDGFNALHQFLSIIRQRDGTPLIDSTGRVTSHLSGLLYRTASLVEAGIKPLFVFDGKPPDLKSETLNKRKEVRESSWEKWESAKAAGDLKSAYKYAQASSKVNEEIIEDSKYLLDIMGIPFVQAPCEGEAQAAHIVLKGDANCVASQDYDSFLFGAPVVVRNLAITGKRKLPGKNVYVDVEPEIIELEESLKALEITKEQLIDIAICVGTDYNKGLEKVGPKTALKLIKKHGDIYAVLREKGVEIEAVDRIREIFLHPEVTDNYEIKWGKPDSERLFKFLCEDHDFSVDRVEKAVERLKATSGARQRTLDQWF</sequence>
<dbReference type="GO" id="GO:0006281">
    <property type="term" value="P:DNA repair"/>
    <property type="evidence" value="ECO:0007669"/>
    <property type="project" value="UniProtKB-UniRule"/>
</dbReference>
<dbReference type="PANTHER" id="PTHR11081:SF9">
    <property type="entry name" value="FLAP ENDONUCLEASE 1"/>
    <property type="match status" value="1"/>
</dbReference>
<dbReference type="EC" id="3.1.-.-" evidence="12"/>
<accession>A0A0E3KPS3</accession>
<keyword evidence="5 12" id="KW-0227">DNA damage</keyword>
<evidence type="ECO:0000259" key="14">
    <source>
        <dbReference type="SMART" id="SM00485"/>
    </source>
</evidence>
<dbReference type="InterPro" id="IPR023426">
    <property type="entry name" value="Flap_endonuc"/>
</dbReference>
<comment type="function">
    <text evidence="10">Structure-specific nuclease with 5'-flap endonuclease and 5'-3' exonuclease activities involved in DNA replication and repair. During DNA replication, cleaves the 5'-overhanging flap structure that is generated by displacement synthesis when DNA polymerase encounters the 5'-end of a downstream Okazaki fragment. Binds the unpaired 3'-DNA end and kinks the DNA to facilitate 5' cleavage specificity. Cleaves one nucleotide into the double-stranded DNA from the junction in flap DNA, leaving a nick for ligation. Also involved in the base excision repair (BER) pathway. Acts as a genome stabilization factor that prevents flaps from equilibrating into structures that lead to duplications and deletions. Also possesses 5'-3' exonuclease activity on nicked or gapped double-stranded DNA.</text>
</comment>
<dbReference type="Pfam" id="PF00867">
    <property type="entry name" value="XPG_I"/>
    <property type="match status" value="1"/>
</dbReference>
<comment type="similarity">
    <text evidence="12">Belongs to the XPG/RAD2 endonuclease family. FEN1 subfamily.</text>
</comment>
<dbReference type="GeneID" id="41603131"/>
<evidence type="ECO:0000259" key="13">
    <source>
        <dbReference type="SMART" id="SM00484"/>
    </source>
</evidence>
<dbReference type="OrthoDB" id="9593at2157"/>
<evidence type="ECO:0000256" key="2">
    <source>
        <dbReference type="ARBA" id="ARBA00022722"/>
    </source>
</evidence>
<dbReference type="SUPFAM" id="SSF47807">
    <property type="entry name" value="5' to 3' exonuclease, C-terminal subdomain"/>
    <property type="match status" value="1"/>
</dbReference>
<proteinExistence type="inferred from homology"/>
<feature type="binding site" evidence="12">
    <location>
        <position position="175"/>
    </location>
    <ligand>
        <name>Mg(2+)</name>
        <dbReference type="ChEBI" id="CHEBI:18420"/>
        <label>2</label>
    </ligand>
</feature>
<dbReference type="PANTHER" id="PTHR11081">
    <property type="entry name" value="FLAP ENDONUCLEASE FAMILY MEMBER"/>
    <property type="match status" value="1"/>
</dbReference>
<keyword evidence="9 12" id="KW-0234">DNA repair</keyword>
<protein>
    <recommendedName>
        <fullName evidence="12">Flap endonuclease 1</fullName>
        <shortName evidence="12">FEN-1</shortName>
        <ecNumber evidence="12">3.1.-.-</ecNumber>
    </recommendedName>
    <alternativeName>
        <fullName evidence="12">Flap structure-specific endonuclease 1</fullName>
    </alternativeName>
</protein>
<evidence type="ECO:0000256" key="7">
    <source>
        <dbReference type="ARBA" id="ARBA00022839"/>
    </source>
</evidence>
<dbReference type="GO" id="GO:0017108">
    <property type="term" value="F:5'-flap endonuclease activity"/>
    <property type="evidence" value="ECO:0007669"/>
    <property type="project" value="UniProtKB-UniRule"/>
</dbReference>
<dbReference type="Proteomes" id="UP000066529">
    <property type="component" value="Chromosome"/>
</dbReference>
<comment type="cofactor">
    <cofactor evidence="12">
        <name>Mg(2+)</name>
        <dbReference type="ChEBI" id="CHEBI:18420"/>
    </cofactor>
    <text evidence="12">Binds 2 magnesium ions per subunit. They probably participate in the reaction catalyzed by the enzyme. May bind an additional third magnesium ion after substrate binding.</text>
</comment>
<dbReference type="InterPro" id="IPR006085">
    <property type="entry name" value="XPG_DNA_repair_N"/>
</dbReference>
<dbReference type="FunFam" id="3.40.50.1010:FF:000016">
    <property type="entry name" value="Flap endonuclease 1"/>
    <property type="match status" value="1"/>
</dbReference>
<comment type="caution">
    <text evidence="12">Lacks conserved residue(s) required for the propagation of feature annotation.</text>
</comment>
<dbReference type="InterPro" id="IPR036279">
    <property type="entry name" value="5-3_exonuclease_C_sf"/>
</dbReference>
<dbReference type="SMART" id="SM00485">
    <property type="entry name" value="XPGN"/>
    <property type="match status" value="1"/>
</dbReference>
<dbReference type="EMBL" id="CP009501">
    <property type="protein sequence ID" value="AKB13275.1"/>
    <property type="molecule type" value="Genomic_DNA"/>
</dbReference>
<evidence type="ECO:0000256" key="9">
    <source>
        <dbReference type="ARBA" id="ARBA00023204"/>
    </source>
</evidence>
<keyword evidence="4 12" id="KW-0255">Endonuclease</keyword>
<evidence type="ECO:0000313" key="15">
    <source>
        <dbReference type="EMBL" id="AKB13275.1"/>
    </source>
</evidence>
<evidence type="ECO:0000256" key="10">
    <source>
        <dbReference type="ARBA" id="ARBA00024702"/>
    </source>
</evidence>
<dbReference type="SMART" id="SM00279">
    <property type="entry name" value="HhH2"/>
    <property type="match status" value="1"/>
</dbReference>
<dbReference type="InterPro" id="IPR006084">
    <property type="entry name" value="XPG/Rad2"/>
</dbReference>
<dbReference type="GO" id="GO:0003677">
    <property type="term" value="F:DNA binding"/>
    <property type="evidence" value="ECO:0007669"/>
    <property type="project" value="UniProtKB-UniRule"/>
</dbReference>
<evidence type="ECO:0000256" key="8">
    <source>
        <dbReference type="ARBA" id="ARBA00022842"/>
    </source>
</evidence>
<keyword evidence="2 12" id="KW-0540">Nuclease</keyword>
<gene>
    <name evidence="12" type="primary">fen</name>
    <name evidence="15" type="ORF">MSTHT_1517</name>
</gene>
<dbReference type="GO" id="GO:0000287">
    <property type="term" value="F:magnesium ion binding"/>
    <property type="evidence" value="ECO:0007669"/>
    <property type="project" value="UniProtKB-UniRule"/>
</dbReference>
<dbReference type="Gene3D" id="1.10.150.20">
    <property type="entry name" value="5' to 3' exonuclease, C-terminal subdomain"/>
    <property type="match status" value="1"/>
</dbReference>
<feature type="binding site" evidence="12">
    <location>
        <position position="27"/>
    </location>
    <ligand>
        <name>Mg(2+)</name>
        <dbReference type="ChEBI" id="CHEBI:18420"/>
        <label>1</label>
    </ligand>
</feature>
<name>A0A0E3KPS3_METTT</name>
<feature type="binding site" evidence="12">
    <location>
        <position position="80"/>
    </location>
    <ligand>
        <name>Mg(2+)</name>
        <dbReference type="ChEBI" id="CHEBI:18420"/>
        <label>1</label>
    </ligand>
</feature>
<dbReference type="PRINTS" id="PR00853">
    <property type="entry name" value="XPGRADSUPER"/>
</dbReference>
<dbReference type="HAMAP" id="MF_00614">
    <property type="entry name" value="Fen"/>
    <property type="match status" value="1"/>
</dbReference>
<dbReference type="HOGENOM" id="CLU_032444_0_0_2"/>
<keyword evidence="7 12" id="KW-0269">Exonuclease</keyword>
<dbReference type="GO" id="GO:0043137">
    <property type="term" value="P:DNA replication, removal of RNA primer"/>
    <property type="evidence" value="ECO:0007669"/>
    <property type="project" value="UniProtKB-UniRule"/>
</dbReference>
<feature type="binding site" evidence="12">
    <location>
        <position position="154"/>
    </location>
    <ligand>
        <name>Mg(2+)</name>
        <dbReference type="ChEBI" id="CHEBI:18420"/>
        <label>1</label>
    </ligand>
</feature>
<feature type="domain" description="XPG N-terminal" evidence="14">
    <location>
        <begin position="1"/>
        <end position="101"/>
    </location>
</feature>
<evidence type="ECO:0000256" key="1">
    <source>
        <dbReference type="ARBA" id="ARBA00022705"/>
    </source>
</evidence>
<feature type="binding site" evidence="12">
    <location>
        <position position="236"/>
    </location>
    <ligand>
        <name>Mg(2+)</name>
        <dbReference type="ChEBI" id="CHEBI:18420"/>
        <label>2</label>
    </ligand>
</feature>
<dbReference type="AlphaFoldDB" id="A0A0E3KPS3"/>
<dbReference type="Gene3D" id="3.40.50.1010">
    <property type="entry name" value="5'-nuclease"/>
    <property type="match status" value="1"/>
</dbReference>
<comment type="function">
    <text evidence="12">Structure-specific nuclease with 5'-flap endonuclease and 5'-3' exonuclease activities involved in DNA replication and repair. During DNA replication, cleaves the 5'-overhanging flap structure that is generated by displacement synthesis when DNA polymerase encounters the 5'-end of a downstream Okazaki fragment. Binds the unpaired 3'-DNA end and kinks the DNA to facilitate 5' cleavage specificity. Cleaves one nucleotide into the double-stranded DNA from the junction in flap DNA, leaving a nick for ligation. Also involved in the base excision repair (BER) pathway. Acts as a genome stabilization factor that prevents flaps from equilibrating into structurs that lead to duplications and deletions. Also possesses 5'-3' exonuclease activity on nicked or gapped double-stranded DNA.</text>
</comment>
<dbReference type="PATRIC" id="fig|523844.20.peg.1893"/>
<reference evidence="15 16" key="1">
    <citation type="submission" date="2014-07" db="EMBL/GenBank/DDBJ databases">
        <title>Methanogenic archaea and the global carbon cycle.</title>
        <authorList>
            <person name="Henriksen J.R."/>
            <person name="Luke J."/>
            <person name="Reinhart S."/>
            <person name="Benedict M.N."/>
            <person name="Youngblut N.D."/>
            <person name="Metcalf M.E."/>
            <person name="Whitaker R.J."/>
            <person name="Metcalf W.W."/>
        </authorList>
    </citation>
    <scope>NUCLEOTIDE SEQUENCE [LARGE SCALE GENOMIC DNA]</scope>
    <source>
        <strain evidence="16">ATCC 43570 / DSM 1825 / OCM 12 / VKM B-1830 / TM-1</strain>
    </source>
</reference>
<keyword evidence="1 12" id="KW-0235">DNA replication</keyword>
<dbReference type="RefSeq" id="WP_048167325.1">
    <property type="nucleotide sequence ID" value="NZ_CP009501.1"/>
</dbReference>
<dbReference type="NCBIfam" id="TIGR03674">
    <property type="entry name" value="fen_arch"/>
    <property type="match status" value="1"/>
</dbReference>
<evidence type="ECO:0000256" key="11">
    <source>
        <dbReference type="ARBA" id="ARBA00065981"/>
    </source>
</evidence>
<dbReference type="SUPFAM" id="SSF88723">
    <property type="entry name" value="PIN domain-like"/>
    <property type="match status" value="1"/>
</dbReference>
<dbReference type="CDD" id="cd09867">
    <property type="entry name" value="PIN_FEN1"/>
    <property type="match status" value="1"/>
</dbReference>
<evidence type="ECO:0000256" key="4">
    <source>
        <dbReference type="ARBA" id="ARBA00022759"/>
    </source>
</evidence>
<evidence type="ECO:0000256" key="5">
    <source>
        <dbReference type="ARBA" id="ARBA00022763"/>
    </source>
</evidence>
<evidence type="ECO:0000256" key="3">
    <source>
        <dbReference type="ARBA" id="ARBA00022723"/>
    </source>
</evidence>
<dbReference type="KEGG" id="mthr:MSTHT_1517"/>
<keyword evidence="3 12" id="KW-0479">Metal-binding</keyword>